<dbReference type="AlphaFoldDB" id="A0A437QBJ1"/>
<evidence type="ECO:0000313" key="1">
    <source>
        <dbReference type="EMBL" id="RVU31920.1"/>
    </source>
</evidence>
<reference evidence="1 2" key="1">
    <citation type="submission" date="2019-01" db="EMBL/GenBank/DDBJ databases">
        <authorList>
            <person name="Chen W.-M."/>
        </authorList>
    </citation>
    <scope>NUCLEOTIDE SEQUENCE [LARGE SCALE GENOMIC DNA]</scope>
    <source>
        <strain evidence="1 2">KYPC3</strain>
    </source>
</reference>
<comment type="caution">
    <text evidence="1">The sequence shown here is derived from an EMBL/GenBank/DDBJ whole genome shotgun (WGS) entry which is preliminary data.</text>
</comment>
<name>A0A437QBJ1_9GAMM</name>
<protein>
    <submittedName>
        <fullName evidence="1">Uncharacterized protein</fullName>
    </submittedName>
</protein>
<gene>
    <name evidence="1" type="ORF">EOE67_19525</name>
</gene>
<dbReference type="Proteomes" id="UP000283077">
    <property type="component" value="Unassembled WGS sequence"/>
</dbReference>
<keyword evidence="2" id="KW-1185">Reference proteome</keyword>
<dbReference type="EMBL" id="SACS01000035">
    <property type="protein sequence ID" value="RVU31920.1"/>
    <property type="molecule type" value="Genomic_DNA"/>
</dbReference>
<proteinExistence type="predicted"/>
<evidence type="ECO:0000313" key="2">
    <source>
        <dbReference type="Proteomes" id="UP000283077"/>
    </source>
</evidence>
<organism evidence="1 2">
    <name type="scientific">Rheinheimera riviphila</name>
    <dbReference type="NCBI Taxonomy" id="1834037"/>
    <lineage>
        <taxon>Bacteria</taxon>
        <taxon>Pseudomonadati</taxon>
        <taxon>Pseudomonadota</taxon>
        <taxon>Gammaproteobacteria</taxon>
        <taxon>Chromatiales</taxon>
        <taxon>Chromatiaceae</taxon>
        <taxon>Rheinheimera</taxon>
    </lineage>
</organism>
<sequence>MTYRISRFVSKFDFEVSRDDNVPWHYVIEIYESEHTFFPRVFRWESFLITPTETDLEICEEKMLVKDEFFDWDSIVGENEIFIKNSVIVAIKEKMGLE</sequence>
<accession>A0A437QBJ1</accession>
<dbReference type="RefSeq" id="WP_127701136.1">
    <property type="nucleotide sequence ID" value="NZ_SACS01000035.1"/>
</dbReference>